<protein>
    <submittedName>
        <fullName evidence="2">Uncharacterized protein</fullName>
    </submittedName>
</protein>
<name>A0A8D5ZDA2_9CREN</name>
<organism evidence="2 3">
    <name type="scientific">Stygiolobus caldivivus</name>
    <dbReference type="NCBI Taxonomy" id="2824673"/>
    <lineage>
        <taxon>Archaea</taxon>
        <taxon>Thermoproteota</taxon>
        <taxon>Thermoprotei</taxon>
        <taxon>Sulfolobales</taxon>
        <taxon>Sulfolobaceae</taxon>
        <taxon>Stygiolobus</taxon>
    </lineage>
</organism>
<evidence type="ECO:0000313" key="3">
    <source>
        <dbReference type="Proteomes" id="UP000825123"/>
    </source>
</evidence>
<evidence type="ECO:0000313" key="2">
    <source>
        <dbReference type="EMBL" id="BCU68998.1"/>
    </source>
</evidence>
<gene>
    <name evidence="2" type="ORF">KN1_02950</name>
</gene>
<dbReference type="Proteomes" id="UP000825123">
    <property type="component" value="Chromosome"/>
</dbReference>
<dbReference type="EMBL" id="AP024597">
    <property type="protein sequence ID" value="BCU68998.1"/>
    <property type="molecule type" value="Genomic_DNA"/>
</dbReference>
<dbReference type="KEGG" id="csty:KN1_02950"/>
<evidence type="ECO:0000256" key="1">
    <source>
        <dbReference type="SAM" id="MobiDB-lite"/>
    </source>
</evidence>
<accession>A0A8D5ZDA2</accession>
<dbReference type="AlphaFoldDB" id="A0A8D5ZDA2"/>
<reference evidence="2 3" key="1">
    <citation type="submission" date="2021-04" db="EMBL/GenBank/DDBJ databases">
        <title>Complete genome sequence of Stygiolobus sp. KN-1.</title>
        <authorList>
            <person name="Nakamura K."/>
            <person name="Sakai H."/>
            <person name="Kurosawa N."/>
        </authorList>
    </citation>
    <scope>NUCLEOTIDE SEQUENCE [LARGE SCALE GENOMIC DNA]</scope>
    <source>
        <strain evidence="2 3">KN-1</strain>
    </source>
</reference>
<feature type="region of interest" description="Disordered" evidence="1">
    <location>
        <begin position="1"/>
        <end position="29"/>
    </location>
</feature>
<proteinExistence type="predicted"/>
<sequence length="29" mass="3020">MKTEASVSFTANAASTEHGVANNNVEKIV</sequence>
<keyword evidence="3" id="KW-1185">Reference proteome</keyword>